<evidence type="ECO:0000313" key="3">
    <source>
        <dbReference type="Proteomes" id="UP001515480"/>
    </source>
</evidence>
<accession>A0AB34IEH9</accession>
<dbReference type="AlphaFoldDB" id="A0AB34IEH9"/>
<feature type="region of interest" description="Disordered" evidence="1">
    <location>
        <begin position="1"/>
        <end position="20"/>
    </location>
</feature>
<name>A0AB34IEH9_PRYPA</name>
<feature type="compositionally biased region" description="Basic and acidic residues" evidence="1">
    <location>
        <begin position="106"/>
        <end position="126"/>
    </location>
</feature>
<dbReference type="Proteomes" id="UP001515480">
    <property type="component" value="Unassembled WGS sequence"/>
</dbReference>
<dbReference type="EMBL" id="JBGBPQ010000027">
    <property type="protein sequence ID" value="KAL1498559.1"/>
    <property type="molecule type" value="Genomic_DNA"/>
</dbReference>
<sequence length="132" mass="14219">MRSTVTSDAARELGPPSLPASVCRVRREPRAPTRFVASAAPPPRQLAAAARASPGALPSELLLPLKAKRASMEQTAMVSPLRSTHSCSDPLPDKLVPYSITPSPTDRVEREGRRVVRKASRVERKGCSALQK</sequence>
<reference evidence="2 3" key="1">
    <citation type="journal article" date="2024" name="Science">
        <title>Giant polyketide synthase enzymes in the biosynthesis of giant marine polyether toxins.</title>
        <authorList>
            <person name="Fallon T.R."/>
            <person name="Shende V.V."/>
            <person name="Wierzbicki I.H."/>
            <person name="Pendleton A.L."/>
            <person name="Watervoot N.F."/>
            <person name="Auber R.P."/>
            <person name="Gonzalez D.J."/>
            <person name="Wisecaver J.H."/>
            <person name="Moore B.S."/>
        </authorList>
    </citation>
    <scope>NUCLEOTIDE SEQUENCE [LARGE SCALE GENOMIC DNA]</scope>
    <source>
        <strain evidence="2 3">12B1</strain>
    </source>
</reference>
<organism evidence="2 3">
    <name type="scientific">Prymnesium parvum</name>
    <name type="common">Toxic golden alga</name>
    <dbReference type="NCBI Taxonomy" id="97485"/>
    <lineage>
        <taxon>Eukaryota</taxon>
        <taxon>Haptista</taxon>
        <taxon>Haptophyta</taxon>
        <taxon>Prymnesiophyceae</taxon>
        <taxon>Prymnesiales</taxon>
        <taxon>Prymnesiaceae</taxon>
        <taxon>Prymnesium</taxon>
    </lineage>
</organism>
<feature type="region of interest" description="Disordered" evidence="1">
    <location>
        <begin position="79"/>
        <end position="132"/>
    </location>
</feature>
<proteinExistence type="predicted"/>
<keyword evidence="3" id="KW-1185">Reference proteome</keyword>
<gene>
    <name evidence="2" type="ORF">AB1Y20_013878</name>
</gene>
<evidence type="ECO:0000313" key="2">
    <source>
        <dbReference type="EMBL" id="KAL1498559.1"/>
    </source>
</evidence>
<evidence type="ECO:0000256" key="1">
    <source>
        <dbReference type="SAM" id="MobiDB-lite"/>
    </source>
</evidence>
<comment type="caution">
    <text evidence="2">The sequence shown here is derived from an EMBL/GenBank/DDBJ whole genome shotgun (WGS) entry which is preliminary data.</text>
</comment>
<protein>
    <submittedName>
        <fullName evidence="2">Uncharacterized protein</fullName>
    </submittedName>
</protein>